<dbReference type="InterPro" id="IPR024551">
    <property type="entry name" value="AspAT_Ic"/>
</dbReference>
<dbReference type="EMBL" id="SPIA01000004">
    <property type="protein sequence ID" value="TFH67316.1"/>
    <property type="molecule type" value="Genomic_DNA"/>
</dbReference>
<proteinExistence type="predicted"/>
<evidence type="ECO:0000313" key="1">
    <source>
        <dbReference type="EMBL" id="TFH67316.1"/>
    </source>
</evidence>
<keyword evidence="1" id="KW-0032">Aminotransferase</keyword>
<accession>A0A4Y8UEN5</accession>
<reference evidence="1 2" key="1">
    <citation type="submission" date="2019-03" db="EMBL/GenBank/DDBJ databases">
        <title>Draft genome of Gammaproteobacteria bacterium LSUCC0057, a member of the SAR92 clade.</title>
        <authorList>
            <person name="Lanclos V.C."/>
            <person name="Doiron C."/>
            <person name="Henson M.W."/>
            <person name="Thrash J.C."/>
        </authorList>
    </citation>
    <scope>NUCLEOTIDE SEQUENCE [LARGE SCALE GENOMIC DNA]</scope>
    <source>
        <strain evidence="1 2">LSUCC0057</strain>
    </source>
</reference>
<keyword evidence="2" id="KW-1185">Reference proteome</keyword>
<dbReference type="AlphaFoldDB" id="A0A4Y8UEN5"/>
<keyword evidence="1" id="KW-0808">Transferase</keyword>
<name>A0A4Y8UEN5_9GAMM</name>
<sequence length="424" mass="44818">MPASLSTCPKPQLEELQSALRAQYQRHCEANHALDLTRGKPSTAQLDLSDALDGILAGNYRAEDGSDCRNYGGLHGLPELRQLGATLLGTSAEQTIAGGSSSLTLMYFTLLFAKLFGLAGAPPWQLHRQPKILCPVPGYDRHFAICERLGIEMITVAMRSDGPDMDAVEALLAEDDEIVGMWNVPKYSNPTGITYSDAVVRRIAALGPRAQPGFLVLWDNAYAVHDIAAKGDPLTAIAPLAQAAGTEVAQFASTSKITHAGAGVSFMAGSQALIESMVEQLGIAMIGPDKVNQLRHVALLKAGGLAELMAGHQALLAPRFAAVEEALSAHFSGSELLSWSRPNGGYFVSVDTLPGVASRVVALAAAAGVKLTPAGATFPYNRDPADRNIRLAPSFPSLEDVVSTMQVFCCCVQLASVEQQLANG</sequence>
<dbReference type="Gene3D" id="3.90.1150.10">
    <property type="entry name" value="Aspartate Aminotransferase, domain 1"/>
    <property type="match status" value="1"/>
</dbReference>
<dbReference type="InterPro" id="IPR015424">
    <property type="entry name" value="PyrdxlP-dep_Trfase"/>
</dbReference>
<dbReference type="Proteomes" id="UP000298133">
    <property type="component" value="Unassembled WGS sequence"/>
</dbReference>
<comment type="caution">
    <text evidence="1">The sequence shown here is derived from an EMBL/GenBank/DDBJ whole genome shotgun (WGS) entry which is preliminary data.</text>
</comment>
<gene>
    <name evidence="1" type="ORF">E3W66_09570</name>
</gene>
<dbReference type="PANTHER" id="PTHR43799:SF1">
    <property type="entry name" value="ASPARTATE AMINOTRANSFERASE"/>
    <property type="match status" value="1"/>
</dbReference>
<dbReference type="InterPro" id="IPR015422">
    <property type="entry name" value="PyrdxlP-dep_Trfase_small"/>
</dbReference>
<dbReference type="InterPro" id="IPR015421">
    <property type="entry name" value="PyrdxlP-dep_Trfase_major"/>
</dbReference>
<dbReference type="PANTHER" id="PTHR43799">
    <property type="entry name" value="AMINOTRANSFERASE, PUTATIVE-RELATED"/>
    <property type="match status" value="1"/>
</dbReference>
<dbReference type="Pfam" id="PF12897">
    <property type="entry name" value="Asp_aminotransf"/>
    <property type="match status" value="1"/>
</dbReference>
<dbReference type="OrthoDB" id="9804020at2"/>
<organism evidence="1 2">
    <name type="scientific">Gammaproteobacteria bacterium LSUCC0057</name>
    <dbReference type="NCBI Taxonomy" id="2559237"/>
    <lineage>
        <taxon>Bacteria</taxon>
        <taxon>Pseudomonadati</taxon>
        <taxon>Pseudomonadota</taxon>
        <taxon>Gammaproteobacteria</taxon>
        <taxon>Cellvibrionales</taxon>
        <taxon>Porticoccaceae</taxon>
        <taxon>SAR92 clade</taxon>
    </lineage>
</organism>
<dbReference type="Gene3D" id="3.40.640.10">
    <property type="entry name" value="Type I PLP-dependent aspartate aminotransferase-like (Major domain)"/>
    <property type="match status" value="1"/>
</dbReference>
<evidence type="ECO:0000313" key="2">
    <source>
        <dbReference type="Proteomes" id="UP000298133"/>
    </source>
</evidence>
<dbReference type="GO" id="GO:0004069">
    <property type="term" value="F:L-aspartate:2-oxoglutarate aminotransferase activity"/>
    <property type="evidence" value="ECO:0007669"/>
    <property type="project" value="InterPro"/>
</dbReference>
<dbReference type="SUPFAM" id="SSF53383">
    <property type="entry name" value="PLP-dependent transferases"/>
    <property type="match status" value="1"/>
</dbReference>
<protein>
    <submittedName>
        <fullName evidence="1">Aminotransferase class I/II-fold pyridoxal phosphate-dependent enzyme</fullName>
    </submittedName>
</protein>